<comment type="caution">
    <text evidence="3">The sequence shown here is derived from an EMBL/GenBank/DDBJ whole genome shotgun (WGS) entry which is preliminary data.</text>
</comment>
<dbReference type="InterPro" id="IPR036291">
    <property type="entry name" value="NAD(P)-bd_dom_sf"/>
</dbReference>
<dbReference type="Proteomes" id="UP001221217">
    <property type="component" value="Unassembled WGS sequence"/>
</dbReference>
<evidence type="ECO:0000259" key="1">
    <source>
        <dbReference type="Pfam" id="PF01408"/>
    </source>
</evidence>
<dbReference type="SUPFAM" id="SSF55347">
    <property type="entry name" value="Glyceraldehyde-3-phosphate dehydrogenase-like, C-terminal domain"/>
    <property type="match status" value="1"/>
</dbReference>
<organism evidence="3 4">
    <name type="scientific">Candidatus Thalassospirochaeta sargassi</name>
    <dbReference type="NCBI Taxonomy" id="3119039"/>
    <lineage>
        <taxon>Bacteria</taxon>
        <taxon>Pseudomonadati</taxon>
        <taxon>Spirochaetota</taxon>
        <taxon>Spirochaetia</taxon>
        <taxon>Spirochaetales</taxon>
        <taxon>Spirochaetaceae</taxon>
        <taxon>Candidatus Thalassospirochaeta</taxon>
    </lineage>
</organism>
<dbReference type="Pfam" id="PF01408">
    <property type="entry name" value="GFO_IDH_MocA"/>
    <property type="match status" value="1"/>
</dbReference>
<sequence length="392" mass="43794">MFNEEARLERPYRWAMIGGGRGSQIGYIHRSAALRDGGFELVAGAFDINPERCIDFGKNIGLDAERCYADYKVMLEKEAKREDGIEVVSIATPNKFHYEMCKASLEAGLHIVCEKPLCFTSAEAEELGKIAEEKNRMICVTYGYTGYQMVHQARKMIENGDLGEIRIINMQFAHGWHSEELELNDPGLKWRVSPDVAGPTYVLGDIGTHALYLGELMVPGFEIEKLMCSRQSFIKSRAPLEDNAFVLMNLKGGAVANLWASAVNAGAIHEQRIRVVGSKASIEWWDEHPNQLIYEIQGQPKQLLDRGHNYLYNNDPGVTSDRIGCGHAEGLFESWSNLYKRFGFAMDAVDKGDKAALDALEFPGIEAGLNGVRFLEHCVDSADNGSVWVDYK</sequence>
<proteinExistence type="predicted"/>
<dbReference type="GO" id="GO:0000166">
    <property type="term" value="F:nucleotide binding"/>
    <property type="evidence" value="ECO:0007669"/>
    <property type="project" value="InterPro"/>
</dbReference>
<dbReference type="Pfam" id="PF02894">
    <property type="entry name" value="GFO_IDH_MocA_C"/>
    <property type="match status" value="1"/>
</dbReference>
<evidence type="ECO:0000313" key="3">
    <source>
        <dbReference type="EMBL" id="MDC7226509.1"/>
    </source>
</evidence>
<reference evidence="3 4" key="1">
    <citation type="submission" date="2022-12" db="EMBL/GenBank/DDBJ databases">
        <title>Metagenome assembled genome from gulf of manar.</title>
        <authorList>
            <person name="Kohli P."/>
            <person name="Pk S."/>
            <person name="Venkata Ramana C."/>
            <person name="Sasikala C."/>
        </authorList>
    </citation>
    <scope>NUCLEOTIDE SEQUENCE [LARGE SCALE GENOMIC DNA]</scope>
    <source>
        <strain evidence="3">JB008</strain>
    </source>
</reference>
<protein>
    <submittedName>
        <fullName evidence="3">Gfo/Idh/MocA family oxidoreductase</fullName>
    </submittedName>
</protein>
<accession>A0AAJ1IE60</accession>
<dbReference type="Gene3D" id="3.30.360.10">
    <property type="entry name" value="Dihydrodipicolinate Reductase, domain 2"/>
    <property type="match status" value="1"/>
</dbReference>
<dbReference type="EMBL" id="JAQQAL010000012">
    <property type="protein sequence ID" value="MDC7226509.1"/>
    <property type="molecule type" value="Genomic_DNA"/>
</dbReference>
<evidence type="ECO:0000259" key="2">
    <source>
        <dbReference type="Pfam" id="PF02894"/>
    </source>
</evidence>
<dbReference type="PANTHER" id="PTHR43708">
    <property type="entry name" value="CONSERVED EXPRESSED OXIDOREDUCTASE (EUROFUNG)"/>
    <property type="match status" value="1"/>
</dbReference>
<dbReference type="Gene3D" id="3.40.50.720">
    <property type="entry name" value="NAD(P)-binding Rossmann-like Domain"/>
    <property type="match status" value="1"/>
</dbReference>
<feature type="domain" description="Gfo/Idh/MocA-like oxidoreductase C-terminal" evidence="2">
    <location>
        <begin position="154"/>
        <end position="389"/>
    </location>
</feature>
<dbReference type="InterPro" id="IPR051317">
    <property type="entry name" value="Gfo/Idh/MocA_oxidoreduct"/>
</dbReference>
<dbReference type="AlphaFoldDB" id="A0AAJ1IE60"/>
<gene>
    <name evidence="3" type="ORF">PQJ61_07070</name>
</gene>
<name>A0AAJ1IE60_9SPIO</name>
<dbReference type="PANTHER" id="PTHR43708:SF3">
    <property type="entry name" value="OXIDOREDUCTASE"/>
    <property type="match status" value="1"/>
</dbReference>
<dbReference type="SUPFAM" id="SSF51735">
    <property type="entry name" value="NAD(P)-binding Rossmann-fold domains"/>
    <property type="match status" value="1"/>
</dbReference>
<dbReference type="InterPro" id="IPR004104">
    <property type="entry name" value="Gfo/Idh/MocA-like_OxRdtase_C"/>
</dbReference>
<evidence type="ECO:0000313" key="4">
    <source>
        <dbReference type="Proteomes" id="UP001221217"/>
    </source>
</evidence>
<feature type="domain" description="Gfo/Idh/MocA-like oxidoreductase N-terminal" evidence="1">
    <location>
        <begin position="13"/>
        <end position="142"/>
    </location>
</feature>
<dbReference type="InterPro" id="IPR000683">
    <property type="entry name" value="Gfo/Idh/MocA-like_OxRdtase_N"/>
</dbReference>